<protein>
    <submittedName>
        <fullName evidence="1">Uncharacterized protein</fullName>
    </submittedName>
</protein>
<evidence type="ECO:0000313" key="1">
    <source>
        <dbReference type="EMBL" id="SUZ50549.1"/>
    </source>
</evidence>
<feature type="non-terminal residue" evidence="1">
    <location>
        <position position="51"/>
    </location>
</feature>
<accession>A0A381N7X8</accession>
<name>A0A381N7X8_9ZZZZ</name>
<dbReference type="AlphaFoldDB" id="A0A381N7X8"/>
<gene>
    <name evidence="1" type="ORF">METZ01_LOCUS3403</name>
</gene>
<organism evidence="1">
    <name type="scientific">marine metagenome</name>
    <dbReference type="NCBI Taxonomy" id="408172"/>
    <lineage>
        <taxon>unclassified sequences</taxon>
        <taxon>metagenomes</taxon>
        <taxon>ecological metagenomes</taxon>
    </lineage>
</organism>
<sequence>MSYFHRLQEKKIAALFFVFLFSLSISAIEPGDKVENFRLLDQKGGSHELFY</sequence>
<proteinExistence type="predicted"/>
<reference evidence="1" key="1">
    <citation type="submission" date="2018-05" db="EMBL/GenBank/DDBJ databases">
        <authorList>
            <person name="Lanie J.A."/>
            <person name="Ng W.-L."/>
            <person name="Kazmierczak K.M."/>
            <person name="Andrzejewski T.M."/>
            <person name="Davidsen T.M."/>
            <person name="Wayne K.J."/>
            <person name="Tettelin H."/>
            <person name="Glass J.I."/>
            <person name="Rusch D."/>
            <person name="Podicherti R."/>
            <person name="Tsui H.-C.T."/>
            <person name="Winkler M.E."/>
        </authorList>
    </citation>
    <scope>NUCLEOTIDE SEQUENCE</scope>
</reference>
<dbReference type="EMBL" id="UINC01000177">
    <property type="protein sequence ID" value="SUZ50549.1"/>
    <property type="molecule type" value="Genomic_DNA"/>
</dbReference>